<evidence type="ECO:0000259" key="2">
    <source>
        <dbReference type="Pfam" id="PF08212"/>
    </source>
</evidence>
<dbReference type="InterPro" id="IPR012674">
    <property type="entry name" value="Calycin"/>
</dbReference>
<dbReference type="Proteomes" id="UP000502823">
    <property type="component" value="Unassembled WGS sequence"/>
</dbReference>
<dbReference type="EMBL" id="BLKM01000913">
    <property type="protein sequence ID" value="GFG39611.1"/>
    <property type="molecule type" value="Genomic_DNA"/>
</dbReference>
<organism evidence="3 4">
    <name type="scientific">Coptotermes formosanus</name>
    <name type="common">Formosan subterranean termite</name>
    <dbReference type="NCBI Taxonomy" id="36987"/>
    <lineage>
        <taxon>Eukaryota</taxon>
        <taxon>Metazoa</taxon>
        <taxon>Ecdysozoa</taxon>
        <taxon>Arthropoda</taxon>
        <taxon>Hexapoda</taxon>
        <taxon>Insecta</taxon>
        <taxon>Pterygota</taxon>
        <taxon>Neoptera</taxon>
        <taxon>Polyneoptera</taxon>
        <taxon>Dictyoptera</taxon>
        <taxon>Blattodea</taxon>
        <taxon>Blattoidea</taxon>
        <taxon>Termitoidae</taxon>
        <taxon>Rhinotermitidae</taxon>
        <taxon>Coptotermes</taxon>
    </lineage>
</organism>
<dbReference type="Gene3D" id="2.40.128.20">
    <property type="match status" value="1"/>
</dbReference>
<evidence type="ECO:0000256" key="1">
    <source>
        <dbReference type="SAM" id="SignalP"/>
    </source>
</evidence>
<keyword evidence="4" id="KW-1185">Reference proteome</keyword>
<evidence type="ECO:0000313" key="3">
    <source>
        <dbReference type="EMBL" id="GFG39611.1"/>
    </source>
</evidence>
<feature type="chain" id="PRO_5026677567" description="Lipocalin/cytosolic fatty-acid binding domain-containing protein" evidence="1">
    <location>
        <begin position="20"/>
        <end position="175"/>
    </location>
</feature>
<dbReference type="GO" id="GO:0000302">
    <property type="term" value="P:response to reactive oxygen species"/>
    <property type="evidence" value="ECO:0007669"/>
    <property type="project" value="TreeGrafter"/>
</dbReference>
<dbReference type="OrthoDB" id="565904at2759"/>
<dbReference type="PANTHER" id="PTHR10612">
    <property type="entry name" value="APOLIPOPROTEIN D"/>
    <property type="match status" value="1"/>
</dbReference>
<feature type="signal peptide" evidence="1">
    <location>
        <begin position="1"/>
        <end position="19"/>
    </location>
</feature>
<dbReference type="PANTHER" id="PTHR10612:SF62">
    <property type="entry name" value="LIPOCALIN_CYTOSOLIC FATTY-ACID BINDING DOMAIN-CONTAINING PROTEIN"/>
    <property type="match status" value="1"/>
</dbReference>
<sequence length="175" mass="19468">MAWLMASLVLGIAAESLLADQCPLKEVQTEFNMTKYLGEWNEILRIPNIYEEGYSCMLDHFTLSPDGTTRVHSRAYNVSNHAYVFLDGVVTVSQPGRFDVTYNGTNRLRILQDMATLITVCCLLATAAVWSSSYWVLGTDYSTYAVLWGCLETDGLAPQRESTVRSRQGPGLAVL</sequence>
<comment type="caution">
    <text evidence="3">The sequence shown here is derived from an EMBL/GenBank/DDBJ whole genome shotgun (WGS) entry which is preliminary data.</text>
</comment>
<accession>A0A6L2Q3X3</accession>
<dbReference type="InParanoid" id="A0A6L2Q3X3"/>
<evidence type="ECO:0000313" key="4">
    <source>
        <dbReference type="Proteomes" id="UP000502823"/>
    </source>
</evidence>
<keyword evidence="1" id="KW-0732">Signal</keyword>
<dbReference type="AlphaFoldDB" id="A0A6L2Q3X3"/>
<proteinExistence type="predicted"/>
<reference evidence="4" key="1">
    <citation type="submission" date="2020-01" db="EMBL/GenBank/DDBJ databases">
        <title>Draft genome sequence of the Termite Coptotermes fromosanus.</title>
        <authorList>
            <person name="Itakura S."/>
            <person name="Yosikawa Y."/>
            <person name="Umezawa K."/>
        </authorList>
    </citation>
    <scope>NUCLEOTIDE SEQUENCE [LARGE SCALE GENOMIC DNA]</scope>
</reference>
<dbReference type="GO" id="GO:0005737">
    <property type="term" value="C:cytoplasm"/>
    <property type="evidence" value="ECO:0007669"/>
    <property type="project" value="TreeGrafter"/>
</dbReference>
<dbReference type="InterPro" id="IPR000566">
    <property type="entry name" value="Lipocln_cytosolic_FA-bd_dom"/>
</dbReference>
<gene>
    <name evidence="3" type="ORF">Cfor_02885</name>
</gene>
<name>A0A6L2Q3X3_COPFO</name>
<dbReference type="GO" id="GO:0006629">
    <property type="term" value="P:lipid metabolic process"/>
    <property type="evidence" value="ECO:0007669"/>
    <property type="project" value="TreeGrafter"/>
</dbReference>
<feature type="domain" description="Lipocalin/cytosolic fatty-acid binding" evidence="2">
    <location>
        <begin position="32"/>
        <end position="104"/>
    </location>
</feature>
<dbReference type="SUPFAM" id="SSF50814">
    <property type="entry name" value="Lipocalins"/>
    <property type="match status" value="1"/>
</dbReference>
<dbReference type="Pfam" id="PF08212">
    <property type="entry name" value="Lipocalin_2"/>
    <property type="match status" value="1"/>
</dbReference>
<protein>
    <recommendedName>
        <fullName evidence="2">Lipocalin/cytosolic fatty-acid binding domain-containing protein</fullName>
    </recommendedName>
</protein>